<evidence type="ECO:0000256" key="2">
    <source>
        <dbReference type="SAM" id="SignalP"/>
    </source>
</evidence>
<protein>
    <submittedName>
        <fullName evidence="4">T9SS type A sorting domain-containing protein</fullName>
    </submittedName>
</protein>
<dbReference type="NCBIfam" id="TIGR04183">
    <property type="entry name" value="Por_Secre_tail"/>
    <property type="match status" value="1"/>
</dbReference>
<feature type="domain" description="Secretion system C-terminal sorting" evidence="3">
    <location>
        <begin position="46"/>
        <end position="113"/>
    </location>
</feature>
<evidence type="ECO:0000256" key="1">
    <source>
        <dbReference type="ARBA" id="ARBA00022729"/>
    </source>
</evidence>
<dbReference type="InterPro" id="IPR026444">
    <property type="entry name" value="Secre_tail"/>
</dbReference>
<proteinExistence type="predicted"/>
<feature type="signal peptide" evidence="2">
    <location>
        <begin position="1"/>
        <end position="21"/>
    </location>
</feature>
<reference evidence="4 5" key="1">
    <citation type="submission" date="2024-09" db="EMBL/GenBank/DDBJ databases">
        <authorList>
            <person name="Sun Q."/>
            <person name="Mori K."/>
        </authorList>
    </citation>
    <scope>NUCLEOTIDE SEQUENCE [LARGE SCALE GENOMIC DNA]</scope>
    <source>
        <strain evidence="4 5">CECT 8365</strain>
    </source>
</reference>
<evidence type="ECO:0000313" key="5">
    <source>
        <dbReference type="Proteomes" id="UP001589562"/>
    </source>
</evidence>
<evidence type="ECO:0000313" key="4">
    <source>
        <dbReference type="EMBL" id="MFB9109859.1"/>
    </source>
</evidence>
<name>A0ABV5HD69_9FLAO</name>
<keyword evidence="5" id="KW-1185">Reference proteome</keyword>
<dbReference type="EMBL" id="JBHMFE010000020">
    <property type="protein sequence ID" value="MFB9109859.1"/>
    <property type="molecule type" value="Genomic_DNA"/>
</dbReference>
<evidence type="ECO:0000259" key="3">
    <source>
        <dbReference type="Pfam" id="PF18962"/>
    </source>
</evidence>
<keyword evidence="1 2" id="KW-0732">Signal</keyword>
<feature type="chain" id="PRO_5045140123" evidence="2">
    <location>
        <begin position="22"/>
        <end position="114"/>
    </location>
</feature>
<accession>A0ABV5HD69</accession>
<organism evidence="4 5">
    <name type="scientific">Flavobacterium gyeonganense</name>
    <dbReference type="NCBI Taxonomy" id="1310418"/>
    <lineage>
        <taxon>Bacteria</taxon>
        <taxon>Pseudomonadati</taxon>
        <taxon>Bacteroidota</taxon>
        <taxon>Flavobacteriia</taxon>
        <taxon>Flavobacteriales</taxon>
        <taxon>Flavobacteriaceae</taxon>
        <taxon>Flavobacterium</taxon>
    </lineage>
</organism>
<dbReference type="Proteomes" id="UP001589562">
    <property type="component" value="Unassembled WGS sequence"/>
</dbReference>
<sequence length="114" mass="13098">MKSILLVFFLCLSVCSYGQYAKKDLPENYVSEANDLFFEKTVVHLNPSCRLLNISNALLDKITVYDMLGQLQKTVVILTNKEDHLIDLSQLLKGTYFIVLEKDDKTARRKIIIN</sequence>
<gene>
    <name evidence="4" type="ORF">ACFFVK_14825</name>
</gene>
<comment type="caution">
    <text evidence="4">The sequence shown here is derived from an EMBL/GenBank/DDBJ whole genome shotgun (WGS) entry which is preliminary data.</text>
</comment>
<dbReference type="Pfam" id="PF18962">
    <property type="entry name" value="Por_Secre_tail"/>
    <property type="match status" value="1"/>
</dbReference>
<dbReference type="RefSeq" id="WP_223682865.1">
    <property type="nucleotide sequence ID" value="NZ_JBHMFE010000020.1"/>
</dbReference>